<accession>A0A0A8XPH2</accession>
<organism evidence="1">
    <name type="scientific">Arundo donax</name>
    <name type="common">Giant reed</name>
    <name type="synonym">Donax arundinaceus</name>
    <dbReference type="NCBI Taxonomy" id="35708"/>
    <lineage>
        <taxon>Eukaryota</taxon>
        <taxon>Viridiplantae</taxon>
        <taxon>Streptophyta</taxon>
        <taxon>Embryophyta</taxon>
        <taxon>Tracheophyta</taxon>
        <taxon>Spermatophyta</taxon>
        <taxon>Magnoliopsida</taxon>
        <taxon>Liliopsida</taxon>
        <taxon>Poales</taxon>
        <taxon>Poaceae</taxon>
        <taxon>PACMAD clade</taxon>
        <taxon>Arundinoideae</taxon>
        <taxon>Arundineae</taxon>
        <taxon>Arundo</taxon>
    </lineage>
</organism>
<protein>
    <submittedName>
        <fullName evidence="1">Uncharacterized protein</fullName>
    </submittedName>
</protein>
<dbReference type="EMBL" id="GBRH01282236">
    <property type="protein sequence ID" value="JAD15659.1"/>
    <property type="molecule type" value="Transcribed_RNA"/>
</dbReference>
<name>A0A0A8XPH2_ARUDO</name>
<sequence>MTEIWFVNRKVSERVSIDRAEVHKFHLSI</sequence>
<dbReference type="AlphaFoldDB" id="A0A0A8XPH2"/>
<evidence type="ECO:0000313" key="1">
    <source>
        <dbReference type="EMBL" id="JAD15659.1"/>
    </source>
</evidence>
<reference evidence="1" key="2">
    <citation type="journal article" date="2015" name="Data Brief">
        <title>Shoot transcriptome of the giant reed, Arundo donax.</title>
        <authorList>
            <person name="Barrero R.A."/>
            <person name="Guerrero F.D."/>
            <person name="Moolhuijzen P."/>
            <person name="Goolsby J.A."/>
            <person name="Tidwell J."/>
            <person name="Bellgard S.E."/>
            <person name="Bellgard M.I."/>
        </authorList>
    </citation>
    <scope>NUCLEOTIDE SEQUENCE</scope>
    <source>
        <tissue evidence="1">Shoot tissue taken approximately 20 cm above the soil surface</tissue>
    </source>
</reference>
<reference evidence="1" key="1">
    <citation type="submission" date="2014-09" db="EMBL/GenBank/DDBJ databases">
        <authorList>
            <person name="Magalhaes I.L.F."/>
            <person name="Oliveira U."/>
            <person name="Santos F.R."/>
            <person name="Vidigal T.H.D.A."/>
            <person name="Brescovit A.D."/>
            <person name="Santos A.J."/>
        </authorList>
    </citation>
    <scope>NUCLEOTIDE SEQUENCE</scope>
    <source>
        <tissue evidence="1">Shoot tissue taken approximately 20 cm above the soil surface</tissue>
    </source>
</reference>
<proteinExistence type="predicted"/>